<feature type="compositionally biased region" description="Low complexity" evidence="1">
    <location>
        <begin position="141"/>
        <end position="197"/>
    </location>
</feature>
<feature type="non-terminal residue" evidence="2">
    <location>
        <position position="1"/>
    </location>
</feature>
<dbReference type="AlphaFoldDB" id="A0A0C2CJV4"/>
<name>A0A0C2CJV4_9BILA</name>
<evidence type="ECO:0000256" key="1">
    <source>
        <dbReference type="SAM" id="MobiDB-lite"/>
    </source>
</evidence>
<reference evidence="2 3" key="1">
    <citation type="submission" date="2013-12" db="EMBL/GenBank/DDBJ databases">
        <title>Draft genome of the parsitic nematode Ancylostoma duodenale.</title>
        <authorList>
            <person name="Mitreva M."/>
        </authorList>
    </citation>
    <scope>NUCLEOTIDE SEQUENCE [LARGE SCALE GENOMIC DNA]</scope>
    <source>
        <strain evidence="2 3">Zhejiang</strain>
    </source>
</reference>
<keyword evidence="3" id="KW-1185">Reference proteome</keyword>
<dbReference type="OrthoDB" id="5871074at2759"/>
<feature type="region of interest" description="Disordered" evidence="1">
    <location>
        <begin position="67"/>
        <end position="199"/>
    </location>
</feature>
<dbReference type="Proteomes" id="UP000054047">
    <property type="component" value="Unassembled WGS sequence"/>
</dbReference>
<organism evidence="2 3">
    <name type="scientific">Ancylostoma duodenale</name>
    <dbReference type="NCBI Taxonomy" id="51022"/>
    <lineage>
        <taxon>Eukaryota</taxon>
        <taxon>Metazoa</taxon>
        <taxon>Ecdysozoa</taxon>
        <taxon>Nematoda</taxon>
        <taxon>Chromadorea</taxon>
        <taxon>Rhabditida</taxon>
        <taxon>Rhabditina</taxon>
        <taxon>Rhabditomorpha</taxon>
        <taxon>Strongyloidea</taxon>
        <taxon>Ancylostomatidae</taxon>
        <taxon>Ancylostomatinae</taxon>
        <taxon>Ancylostoma</taxon>
    </lineage>
</organism>
<feature type="region of interest" description="Disordered" evidence="1">
    <location>
        <begin position="29"/>
        <end position="49"/>
    </location>
</feature>
<protein>
    <recommendedName>
        <fullName evidence="4">PAN domain protein</fullName>
    </recommendedName>
</protein>
<evidence type="ECO:0000313" key="3">
    <source>
        <dbReference type="Proteomes" id="UP000054047"/>
    </source>
</evidence>
<evidence type="ECO:0000313" key="2">
    <source>
        <dbReference type="EMBL" id="KIH50067.1"/>
    </source>
</evidence>
<evidence type="ECO:0008006" key="4">
    <source>
        <dbReference type="Google" id="ProtNLM"/>
    </source>
</evidence>
<sequence length="268" mass="30135">DNIPNPADPWGAYDDNKIIETEDEKHLFVPKPYRPGAKTSTTTTTTQRNSKINTVSASKILNRPIQPQFGRQPIPQAPPRVNNFVPTAAPQRPLVQSFTPAPIQPHIPQQPHTVLPPQPPQTFRPRTRRPPFRPPTPAPFQQPQQPFQPQAPFHPQQPQQPQHPFNAQPQFPTQPPFQQQQHFQTQPPFQPAATSPAPQLPFATQQNLRTGVCPMSIFYISTPISGPTRLSFTHFAIAVTVDQCARTCHEFNCAVSGQYRQYDGYSNS</sequence>
<accession>A0A0C2CJV4</accession>
<dbReference type="EMBL" id="KN750932">
    <property type="protein sequence ID" value="KIH50067.1"/>
    <property type="molecule type" value="Genomic_DNA"/>
</dbReference>
<proteinExistence type="predicted"/>
<gene>
    <name evidence="2" type="ORF">ANCDUO_19857</name>
</gene>